<organism evidence="12 13">
    <name type="scientific">Actinidia rufa</name>
    <dbReference type="NCBI Taxonomy" id="165716"/>
    <lineage>
        <taxon>Eukaryota</taxon>
        <taxon>Viridiplantae</taxon>
        <taxon>Streptophyta</taxon>
        <taxon>Embryophyta</taxon>
        <taxon>Tracheophyta</taxon>
        <taxon>Spermatophyta</taxon>
        <taxon>Magnoliopsida</taxon>
        <taxon>eudicotyledons</taxon>
        <taxon>Gunneridae</taxon>
        <taxon>Pentapetalae</taxon>
        <taxon>asterids</taxon>
        <taxon>Ericales</taxon>
        <taxon>Actinidiaceae</taxon>
        <taxon>Actinidia</taxon>
    </lineage>
</organism>
<dbReference type="PROSITE" id="PS50089">
    <property type="entry name" value="ZF_RING_2"/>
    <property type="match status" value="1"/>
</dbReference>
<dbReference type="SUPFAM" id="SSF57850">
    <property type="entry name" value="RING/U-box"/>
    <property type="match status" value="1"/>
</dbReference>
<dbReference type="EC" id="2.3.2.27" evidence="3"/>
<proteinExistence type="predicted"/>
<feature type="compositionally biased region" description="Polar residues" evidence="10">
    <location>
        <begin position="108"/>
        <end position="121"/>
    </location>
</feature>
<gene>
    <name evidence="12" type="ORF">Acr_09g0002420</name>
</gene>
<keyword evidence="4" id="KW-0808">Transferase</keyword>
<dbReference type="SMART" id="SM00184">
    <property type="entry name" value="RING"/>
    <property type="match status" value="1"/>
</dbReference>
<evidence type="ECO:0000256" key="2">
    <source>
        <dbReference type="ARBA" id="ARBA00004906"/>
    </source>
</evidence>
<keyword evidence="6 9" id="KW-0863">Zinc-finger</keyword>
<evidence type="ECO:0000256" key="4">
    <source>
        <dbReference type="ARBA" id="ARBA00022679"/>
    </source>
</evidence>
<evidence type="ECO:0000256" key="10">
    <source>
        <dbReference type="SAM" id="MobiDB-lite"/>
    </source>
</evidence>
<dbReference type="InterPro" id="IPR013083">
    <property type="entry name" value="Znf_RING/FYVE/PHD"/>
</dbReference>
<protein>
    <recommendedName>
        <fullName evidence="3">RING-type E3 ubiquitin transferase</fullName>
        <ecNumber evidence="3">2.3.2.27</ecNumber>
    </recommendedName>
</protein>
<evidence type="ECO:0000256" key="9">
    <source>
        <dbReference type="PROSITE-ProRule" id="PRU00175"/>
    </source>
</evidence>
<accession>A0A7J0F5V6</accession>
<evidence type="ECO:0000256" key="8">
    <source>
        <dbReference type="ARBA" id="ARBA00022833"/>
    </source>
</evidence>
<dbReference type="AlphaFoldDB" id="A0A7J0F5V6"/>
<dbReference type="Pfam" id="PF13639">
    <property type="entry name" value="zf-RING_2"/>
    <property type="match status" value="1"/>
</dbReference>
<sequence length="607" mass="65922">MRRRRSSSNLNSSVNHGSIVDNHGLAQQNVQSVNVSGQGDHSSSDGWIGQTSSIGSSYNQITPVELNAGHGWLPSAASNTGTSQWLEEMHSEPNNDKILTTRPVTIGPSASRSFTSDAISEGSNRNTYQEIGVGYVNQTSRWERNTGNLERHTRRRIDLANEQGFPSLNMSSNVHVGSTSQMFQASYHNWIASPSSGSTSSISPVIPASGSNALRLEENLGYISRSTSVQSMLVPGTGRGNPGHQNLMTSEPFPINYGSQNGAARAQISTSPMSGSDALRQQGYLQNFPRNTSVQTMLVSGTERGNPGHQNLMTLRPFPLNYSSQNGTTGVQLSPPPPPVFSQHNVTRAPQNGLISGVHLSSTPGFPPRNMAEEYDERLSDIANQSMMRLAGFGSGGQIGYIVPPSSASVTLRNMLESRPSNTRVIQALSRLRTLMRRAGQNNAMPPILPPLQPPGVAETIARLVCRALEVLRQVDAALQYEDGLVVLGPLFYEEPEEGIDVNEDMRLDVDDMSYEELLALGEEIGDVSTGLSEEAILRAMKRVMHGSMKLGPPVEDELCCICQEDYVDGDELGKLDCGHEFHFNCIKKWLMQKNTCPICKATALAI</sequence>
<evidence type="ECO:0000256" key="7">
    <source>
        <dbReference type="ARBA" id="ARBA00022786"/>
    </source>
</evidence>
<feature type="region of interest" description="Disordered" evidence="10">
    <location>
        <begin position="95"/>
        <end position="121"/>
    </location>
</feature>
<dbReference type="EMBL" id="BJWL01000009">
    <property type="protein sequence ID" value="GFY93796.1"/>
    <property type="molecule type" value="Genomic_DNA"/>
</dbReference>
<evidence type="ECO:0000256" key="5">
    <source>
        <dbReference type="ARBA" id="ARBA00022723"/>
    </source>
</evidence>
<dbReference type="Gene3D" id="3.30.40.10">
    <property type="entry name" value="Zinc/RING finger domain, C3HC4 (zinc finger)"/>
    <property type="match status" value="1"/>
</dbReference>
<feature type="domain" description="RING-type" evidence="11">
    <location>
        <begin position="560"/>
        <end position="601"/>
    </location>
</feature>
<dbReference type="GO" id="GO:0043161">
    <property type="term" value="P:proteasome-mediated ubiquitin-dependent protein catabolic process"/>
    <property type="evidence" value="ECO:0007669"/>
    <property type="project" value="UniProtKB-ARBA"/>
</dbReference>
<evidence type="ECO:0000313" key="12">
    <source>
        <dbReference type="EMBL" id="GFY93796.1"/>
    </source>
</evidence>
<comment type="catalytic activity">
    <reaction evidence="1">
        <text>S-ubiquitinyl-[E2 ubiquitin-conjugating enzyme]-L-cysteine + [acceptor protein]-L-lysine = [E2 ubiquitin-conjugating enzyme]-L-cysteine + N(6)-ubiquitinyl-[acceptor protein]-L-lysine.</text>
        <dbReference type="EC" id="2.3.2.27"/>
    </reaction>
</comment>
<dbReference type="GO" id="GO:0061630">
    <property type="term" value="F:ubiquitin protein ligase activity"/>
    <property type="evidence" value="ECO:0007669"/>
    <property type="project" value="UniProtKB-EC"/>
</dbReference>
<evidence type="ECO:0000256" key="6">
    <source>
        <dbReference type="ARBA" id="ARBA00022771"/>
    </source>
</evidence>
<dbReference type="FunFam" id="3.30.40.10:FF:000309">
    <property type="entry name" value="E3 ubiquitin-protein ligase MBR2"/>
    <property type="match status" value="1"/>
</dbReference>
<keyword evidence="8" id="KW-0862">Zinc</keyword>
<keyword evidence="7" id="KW-0833">Ubl conjugation pathway</keyword>
<dbReference type="GO" id="GO:0008270">
    <property type="term" value="F:zinc ion binding"/>
    <property type="evidence" value="ECO:0007669"/>
    <property type="project" value="UniProtKB-KW"/>
</dbReference>
<comment type="caution">
    <text evidence="12">The sequence shown here is derived from an EMBL/GenBank/DDBJ whole genome shotgun (WGS) entry which is preliminary data.</text>
</comment>
<keyword evidence="13" id="KW-1185">Reference proteome</keyword>
<dbReference type="PANTHER" id="PTHR22937">
    <property type="entry name" value="E3 UBIQUITIN-PROTEIN LIGASE RNF165"/>
    <property type="match status" value="1"/>
</dbReference>
<evidence type="ECO:0000256" key="3">
    <source>
        <dbReference type="ARBA" id="ARBA00012483"/>
    </source>
</evidence>
<name>A0A7J0F5V6_9ERIC</name>
<evidence type="ECO:0000259" key="11">
    <source>
        <dbReference type="PROSITE" id="PS50089"/>
    </source>
</evidence>
<comment type="pathway">
    <text evidence="2">Protein modification; protein ubiquitination.</text>
</comment>
<dbReference type="InterPro" id="IPR001841">
    <property type="entry name" value="Znf_RING"/>
</dbReference>
<dbReference type="PANTHER" id="PTHR22937:SF65">
    <property type="entry name" value="E3 UBIQUITIN-PROTEIN LIGASE ARK2C"/>
    <property type="match status" value="1"/>
</dbReference>
<evidence type="ECO:0000313" key="13">
    <source>
        <dbReference type="Proteomes" id="UP000585474"/>
    </source>
</evidence>
<keyword evidence="5" id="KW-0479">Metal-binding</keyword>
<evidence type="ECO:0000256" key="1">
    <source>
        <dbReference type="ARBA" id="ARBA00000900"/>
    </source>
</evidence>
<dbReference type="Proteomes" id="UP000585474">
    <property type="component" value="Unassembled WGS sequence"/>
</dbReference>
<dbReference type="InterPro" id="IPR045191">
    <property type="entry name" value="MBR1/2-like"/>
</dbReference>
<dbReference type="OrthoDB" id="8062037at2759"/>
<reference evidence="12 13" key="1">
    <citation type="submission" date="2019-07" db="EMBL/GenBank/DDBJ databases">
        <title>De Novo Assembly of kiwifruit Actinidia rufa.</title>
        <authorList>
            <person name="Sugita-Konishi S."/>
            <person name="Sato K."/>
            <person name="Mori E."/>
            <person name="Abe Y."/>
            <person name="Kisaki G."/>
            <person name="Hamano K."/>
            <person name="Suezawa K."/>
            <person name="Otani M."/>
            <person name="Fukuda T."/>
            <person name="Manabe T."/>
            <person name="Gomi K."/>
            <person name="Tabuchi M."/>
            <person name="Akimitsu K."/>
            <person name="Kataoka I."/>
        </authorList>
    </citation>
    <scope>NUCLEOTIDE SEQUENCE [LARGE SCALE GENOMIC DNA]</scope>
    <source>
        <strain evidence="13">cv. Fuchu</strain>
    </source>
</reference>
<dbReference type="GO" id="GO:0010228">
    <property type="term" value="P:vegetative to reproductive phase transition of meristem"/>
    <property type="evidence" value="ECO:0007669"/>
    <property type="project" value="UniProtKB-ARBA"/>
</dbReference>